<accession>A0A7W1X865</accession>
<name>A0A7W1X865_9BACL</name>
<sequence>MSDDLRICLESLNEEEIRRIGNLHSVADPDPGALAGRMTDPAYLRRCFQQMPSEKRAVLLYFLFASQNGVIREREIPREQQKFGLKACRRKISEFFRGGWIFPVRNQFHERLYYLPAELRRAWIAALAAGSLPKPVNAASVMHCSEPSAGIWQAFFHFLFMLEQEPLLLTKTGQIPKKEAQKLDVELDLDASSLKETKWGKQDELPPWISFLLELSQLLGLTERTSQSVRVRQMNWQQWLQLSFDQMMRILYQAVFNLLTAERNGLHGYLQLLECLEAENWYALKEIICFLSEWDLPFFSPALLEHLEKQLIDPLVAMGWMEKGQSGSGETYFRWLELPPKGQVPDEVPFYIEPHMEIYLPYYFPLPQRYVLAQAADFMGGDRMLIYELNERSVQRARRYGLTGEDLLSLLAAWSGTEVPEPVKEQVIHWFRQAPSILAESAFLLHGSPERLDRCRRILEKKGINIPEFTGERLIISAADFAAAQAALQESGQEVQQMHHSLHGNDERNIKHVDWGRLLSPLKEWRVETHWPSGLDMRSNADKLPKIWTSGLRAYGREMVKEMVKQSIHYGFALKMEYQGDLITVSPQKVEYCGGDWLMHAKVGKEKKFYPLGRISRVQVMVEQ</sequence>
<reference evidence="1 2" key="1">
    <citation type="submission" date="2020-07" db="EMBL/GenBank/DDBJ databases">
        <authorList>
            <person name="Feng H."/>
        </authorList>
    </citation>
    <scope>NUCLEOTIDE SEQUENCE [LARGE SCALE GENOMIC DNA]</scope>
    <source>
        <strain evidence="2">s-11</strain>
    </source>
</reference>
<protein>
    <recommendedName>
        <fullName evidence="3">Helicase XPB/Ssl2 N-terminal domain-containing protein</fullName>
    </recommendedName>
</protein>
<evidence type="ECO:0000313" key="1">
    <source>
        <dbReference type="EMBL" id="MBA4541749.1"/>
    </source>
</evidence>
<dbReference type="PROSITE" id="PS52050">
    <property type="entry name" value="WYL"/>
    <property type="match status" value="1"/>
</dbReference>
<comment type="caution">
    <text evidence="1">The sequence shown here is derived from an EMBL/GenBank/DDBJ whole genome shotgun (WGS) entry which is preliminary data.</text>
</comment>
<dbReference type="RefSeq" id="WP_033100991.1">
    <property type="nucleotide sequence ID" value="NZ_JACEIP010000002.1"/>
</dbReference>
<keyword evidence="2" id="KW-1185">Reference proteome</keyword>
<dbReference type="AlphaFoldDB" id="A0A7W1X865"/>
<evidence type="ECO:0000313" key="2">
    <source>
        <dbReference type="Proteomes" id="UP000530514"/>
    </source>
</evidence>
<proteinExistence type="predicted"/>
<organism evidence="1 2">
    <name type="scientific">Thermoactinomyces daqus</name>
    <dbReference type="NCBI Taxonomy" id="1329516"/>
    <lineage>
        <taxon>Bacteria</taxon>
        <taxon>Bacillati</taxon>
        <taxon>Bacillota</taxon>
        <taxon>Bacilli</taxon>
        <taxon>Bacillales</taxon>
        <taxon>Thermoactinomycetaceae</taxon>
        <taxon>Thermoactinomyces</taxon>
    </lineage>
</organism>
<gene>
    <name evidence="1" type="ORF">H1164_02385</name>
</gene>
<dbReference type="EMBL" id="JACEIP010000002">
    <property type="protein sequence ID" value="MBA4541749.1"/>
    <property type="molecule type" value="Genomic_DNA"/>
</dbReference>
<dbReference type="OrthoDB" id="2987331at2"/>
<dbReference type="Proteomes" id="UP000530514">
    <property type="component" value="Unassembled WGS sequence"/>
</dbReference>
<evidence type="ECO:0008006" key="3">
    <source>
        <dbReference type="Google" id="ProtNLM"/>
    </source>
</evidence>